<reference evidence="2" key="1">
    <citation type="submission" date="2023-03" db="EMBL/GenBank/DDBJ databases">
        <authorList>
            <person name="Julca I."/>
        </authorList>
    </citation>
    <scope>NUCLEOTIDE SEQUENCE</scope>
</reference>
<feature type="compositionally biased region" description="Basic and acidic residues" evidence="1">
    <location>
        <begin position="129"/>
        <end position="140"/>
    </location>
</feature>
<dbReference type="EMBL" id="OX459119">
    <property type="protein sequence ID" value="CAI9095641.1"/>
    <property type="molecule type" value="Genomic_DNA"/>
</dbReference>
<name>A0AAV1CJV7_OLDCO</name>
<feature type="region of interest" description="Disordered" evidence="1">
    <location>
        <begin position="26"/>
        <end position="180"/>
    </location>
</feature>
<keyword evidence="3" id="KW-1185">Reference proteome</keyword>
<evidence type="ECO:0000313" key="3">
    <source>
        <dbReference type="Proteomes" id="UP001161247"/>
    </source>
</evidence>
<sequence>MEEKKFRGTWSRYNALLKVARMERKKLLAKPEPGEINGIRRRNGFENSSSLTNDHKKGPSTSQTKKIKKIMPPLPPETEKKKKKKQKSRSGDTPQDSQPLPAVEAQPAVNTSGQLDKVSSSDHQQLQAEEEHGVKWENLWRKRRRTPQTAEKVSEAAAVVPRQRTTKSGRLLKSPKKYKE</sequence>
<dbReference type="AlphaFoldDB" id="A0AAV1CJV7"/>
<proteinExistence type="predicted"/>
<gene>
    <name evidence="2" type="ORF">OLC1_LOCUS6570</name>
</gene>
<dbReference type="Proteomes" id="UP001161247">
    <property type="component" value="Chromosome 2"/>
</dbReference>
<evidence type="ECO:0000313" key="2">
    <source>
        <dbReference type="EMBL" id="CAI9095641.1"/>
    </source>
</evidence>
<feature type="compositionally biased region" description="Polar residues" evidence="1">
    <location>
        <begin position="108"/>
        <end position="127"/>
    </location>
</feature>
<protein>
    <submittedName>
        <fullName evidence="2">OLC1v1031630C1</fullName>
    </submittedName>
</protein>
<accession>A0AAV1CJV7</accession>
<evidence type="ECO:0000256" key="1">
    <source>
        <dbReference type="SAM" id="MobiDB-lite"/>
    </source>
</evidence>
<organism evidence="2 3">
    <name type="scientific">Oldenlandia corymbosa var. corymbosa</name>
    <dbReference type="NCBI Taxonomy" id="529605"/>
    <lineage>
        <taxon>Eukaryota</taxon>
        <taxon>Viridiplantae</taxon>
        <taxon>Streptophyta</taxon>
        <taxon>Embryophyta</taxon>
        <taxon>Tracheophyta</taxon>
        <taxon>Spermatophyta</taxon>
        <taxon>Magnoliopsida</taxon>
        <taxon>eudicotyledons</taxon>
        <taxon>Gunneridae</taxon>
        <taxon>Pentapetalae</taxon>
        <taxon>asterids</taxon>
        <taxon>lamiids</taxon>
        <taxon>Gentianales</taxon>
        <taxon>Rubiaceae</taxon>
        <taxon>Rubioideae</taxon>
        <taxon>Spermacoceae</taxon>
        <taxon>Hedyotis-Oldenlandia complex</taxon>
        <taxon>Oldenlandia</taxon>
    </lineage>
</organism>